<dbReference type="Gene3D" id="3.40.30.10">
    <property type="entry name" value="Glutaredoxin"/>
    <property type="match status" value="1"/>
</dbReference>
<dbReference type="InterPro" id="IPR011990">
    <property type="entry name" value="TPR-like_helical_dom_sf"/>
</dbReference>
<dbReference type="PROSITE" id="PS50005">
    <property type="entry name" value="TPR"/>
    <property type="match status" value="1"/>
</dbReference>
<accession>A0A956LXB1</accession>
<evidence type="ECO:0000256" key="1">
    <source>
        <dbReference type="PROSITE-ProRule" id="PRU00339"/>
    </source>
</evidence>
<comment type="caution">
    <text evidence="2">The sequence shown here is derived from an EMBL/GenBank/DDBJ whole genome shotgun (WGS) entry which is preliminary data.</text>
</comment>
<dbReference type="Gene3D" id="1.25.40.10">
    <property type="entry name" value="Tetratricopeptide repeat domain"/>
    <property type="match status" value="1"/>
</dbReference>
<dbReference type="SUPFAM" id="SSF52833">
    <property type="entry name" value="Thioredoxin-like"/>
    <property type="match status" value="1"/>
</dbReference>
<dbReference type="InterPro" id="IPR019734">
    <property type="entry name" value="TPR_rpt"/>
</dbReference>
<reference evidence="2" key="2">
    <citation type="journal article" date="2021" name="Microbiome">
        <title>Successional dynamics and alternative stable states in a saline activated sludge microbial community over 9 years.</title>
        <authorList>
            <person name="Wang Y."/>
            <person name="Ye J."/>
            <person name="Ju F."/>
            <person name="Liu L."/>
            <person name="Boyd J.A."/>
            <person name="Deng Y."/>
            <person name="Parks D.H."/>
            <person name="Jiang X."/>
            <person name="Yin X."/>
            <person name="Woodcroft B.J."/>
            <person name="Tyson G.W."/>
            <person name="Hugenholtz P."/>
            <person name="Polz M.F."/>
            <person name="Zhang T."/>
        </authorList>
    </citation>
    <scope>NUCLEOTIDE SEQUENCE</scope>
    <source>
        <strain evidence="2">HKST-UBA01</strain>
    </source>
</reference>
<keyword evidence="1" id="KW-0802">TPR repeat</keyword>
<name>A0A956LXB1_UNCEI</name>
<feature type="repeat" description="TPR" evidence="1">
    <location>
        <begin position="89"/>
        <end position="122"/>
    </location>
</feature>
<protein>
    <recommendedName>
        <fullName evidence="4">Thioredoxin family protein</fullName>
    </recommendedName>
</protein>
<evidence type="ECO:0008006" key="4">
    <source>
        <dbReference type="Google" id="ProtNLM"/>
    </source>
</evidence>
<dbReference type="EMBL" id="JAGQHR010000013">
    <property type="protein sequence ID" value="MCA9726247.1"/>
    <property type="molecule type" value="Genomic_DNA"/>
</dbReference>
<sequence>MNEDPEVQKLLADVVLYKVDAEKDAGVDLAKEHHVSGYPTFLMVNDELKPIDRWMGYTKPYLGTKMGRALSDLSTIEEKELSFGAKPTADMAVRLADYNGAAGDYAMAVTYYRKAEKLDPATPQGAEIFDATYSGYRKDVFTQDDVLQAAETALQRTDAGGTLDVCERMAFLGKQTEDKHLQAKFLRAAIDRTADATDAEIVKRRESMMPDYALYVENDGAKAVKLKRASMPEGWMEDAGQLNSYAWWAFESGVDTKGALALARKGADLAAPGKEKAMILDTAAELCNALNDCHEAVALTKQAMAEDPESEYYKKQLDRFQDLLATQK</sequence>
<gene>
    <name evidence="2" type="ORF">KC729_01085</name>
</gene>
<proteinExistence type="predicted"/>
<reference evidence="2" key="1">
    <citation type="submission" date="2020-04" db="EMBL/GenBank/DDBJ databases">
        <authorList>
            <person name="Zhang T."/>
        </authorList>
    </citation>
    <scope>NUCLEOTIDE SEQUENCE</scope>
    <source>
        <strain evidence="2">HKST-UBA01</strain>
    </source>
</reference>
<dbReference type="SUPFAM" id="SSF48452">
    <property type="entry name" value="TPR-like"/>
    <property type="match status" value="1"/>
</dbReference>
<dbReference type="AlphaFoldDB" id="A0A956LXB1"/>
<organism evidence="2 3">
    <name type="scientific">Eiseniibacteriota bacterium</name>
    <dbReference type="NCBI Taxonomy" id="2212470"/>
    <lineage>
        <taxon>Bacteria</taxon>
        <taxon>Candidatus Eiseniibacteriota</taxon>
    </lineage>
</organism>
<evidence type="ECO:0000313" key="3">
    <source>
        <dbReference type="Proteomes" id="UP000697710"/>
    </source>
</evidence>
<dbReference type="Proteomes" id="UP000697710">
    <property type="component" value="Unassembled WGS sequence"/>
</dbReference>
<dbReference type="InterPro" id="IPR036249">
    <property type="entry name" value="Thioredoxin-like_sf"/>
</dbReference>
<evidence type="ECO:0000313" key="2">
    <source>
        <dbReference type="EMBL" id="MCA9726247.1"/>
    </source>
</evidence>